<organism evidence="2 3">
    <name type="scientific">Goekera deserti</name>
    <dbReference type="NCBI Taxonomy" id="2497753"/>
    <lineage>
        <taxon>Bacteria</taxon>
        <taxon>Bacillati</taxon>
        <taxon>Actinomycetota</taxon>
        <taxon>Actinomycetes</taxon>
        <taxon>Geodermatophilales</taxon>
        <taxon>Geodermatophilaceae</taxon>
        <taxon>Goekera</taxon>
    </lineage>
</organism>
<keyword evidence="1" id="KW-0732">Signal</keyword>
<dbReference type="Proteomes" id="UP000470470">
    <property type="component" value="Unassembled WGS sequence"/>
</dbReference>
<dbReference type="EMBL" id="JAAGWK010000009">
    <property type="protein sequence ID" value="NEL53455.1"/>
    <property type="molecule type" value="Genomic_DNA"/>
</dbReference>
<sequence>MGLLVLLLAALPSLVGRLPAADADRSAADLRAAVLASGDVAFSGYAQSAGGLTLPLTDTFTGIADLFSDRATMRTWYRSAQDWRTDVVTATGETGTHRDATGTWTWQYEDDEATRARVFPLSLPIAPDLLPSDLGRRLLSQAADDELTRTGAERIAGRDALGLRLVPADVASSVSHVDLWVDAATGVTLRVEVFGGDASAVGVVTGEPALSTGFLDVDFTEPAASVTAFTPPPGADVETDEGLPVLDGGRTPDQSPLPAELAGLPRQDVEGVERSVGVYGRGITQLVVVPIPGRFADRLRGQLDVAPGAVLDDLGVRLSAGPLGLMIATGPRGATYLLAGTVTSETLASVAGQLPTTGGRG</sequence>
<proteinExistence type="predicted"/>
<protein>
    <submittedName>
        <fullName evidence="2">Transcriptional regulator</fullName>
    </submittedName>
</protein>
<dbReference type="Gene3D" id="2.50.20.10">
    <property type="entry name" value="Lipoprotein localisation LolA/LolB/LppX"/>
    <property type="match status" value="1"/>
</dbReference>
<evidence type="ECO:0000313" key="3">
    <source>
        <dbReference type="Proteomes" id="UP000470470"/>
    </source>
</evidence>
<keyword evidence="3" id="KW-1185">Reference proteome</keyword>
<gene>
    <name evidence="2" type="ORF">G1H19_05460</name>
</gene>
<feature type="chain" id="PRO_5038401320" evidence="1">
    <location>
        <begin position="21"/>
        <end position="361"/>
    </location>
</feature>
<evidence type="ECO:0000256" key="1">
    <source>
        <dbReference type="SAM" id="SignalP"/>
    </source>
</evidence>
<dbReference type="AlphaFoldDB" id="A0A7K3WAG8"/>
<reference evidence="2 3" key="1">
    <citation type="submission" date="2020-02" db="EMBL/GenBank/DDBJ databases">
        <title>The whole genome sequence of CPCC 205119.</title>
        <authorList>
            <person name="Jiang Z."/>
        </authorList>
    </citation>
    <scope>NUCLEOTIDE SEQUENCE [LARGE SCALE GENOMIC DNA]</scope>
    <source>
        <strain evidence="2 3">CPCC 205119</strain>
    </source>
</reference>
<comment type="caution">
    <text evidence="2">The sequence shown here is derived from an EMBL/GenBank/DDBJ whole genome shotgun (WGS) entry which is preliminary data.</text>
</comment>
<feature type="signal peptide" evidence="1">
    <location>
        <begin position="1"/>
        <end position="20"/>
    </location>
</feature>
<name>A0A7K3WAG8_9ACTN</name>
<accession>A0A7K3WAG8</accession>
<evidence type="ECO:0000313" key="2">
    <source>
        <dbReference type="EMBL" id="NEL53455.1"/>
    </source>
</evidence>